<feature type="region of interest" description="Disordered" evidence="1">
    <location>
        <begin position="1"/>
        <end position="40"/>
    </location>
</feature>
<proteinExistence type="predicted"/>
<evidence type="ECO:0000313" key="3">
    <source>
        <dbReference type="Proteomes" id="UP000008022"/>
    </source>
</evidence>
<dbReference type="EnsemblPlants" id="ORUFI10G09290.1">
    <property type="protein sequence ID" value="ORUFI10G09290.1"/>
    <property type="gene ID" value="ORUFI10G09290"/>
</dbReference>
<organism evidence="2 3">
    <name type="scientific">Oryza rufipogon</name>
    <name type="common">Brownbeard rice</name>
    <name type="synonym">Asian wild rice</name>
    <dbReference type="NCBI Taxonomy" id="4529"/>
    <lineage>
        <taxon>Eukaryota</taxon>
        <taxon>Viridiplantae</taxon>
        <taxon>Streptophyta</taxon>
        <taxon>Embryophyta</taxon>
        <taxon>Tracheophyta</taxon>
        <taxon>Spermatophyta</taxon>
        <taxon>Magnoliopsida</taxon>
        <taxon>Liliopsida</taxon>
        <taxon>Poales</taxon>
        <taxon>Poaceae</taxon>
        <taxon>BOP clade</taxon>
        <taxon>Oryzoideae</taxon>
        <taxon>Oryzeae</taxon>
        <taxon>Oryzinae</taxon>
        <taxon>Oryza</taxon>
    </lineage>
</organism>
<reference evidence="2" key="2">
    <citation type="submission" date="2015-06" db="UniProtKB">
        <authorList>
            <consortium name="EnsemblPlants"/>
        </authorList>
    </citation>
    <scope>IDENTIFICATION</scope>
</reference>
<evidence type="ECO:0000313" key="2">
    <source>
        <dbReference type="EnsemblPlants" id="ORUFI10G09290.1"/>
    </source>
</evidence>
<protein>
    <submittedName>
        <fullName evidence="2">Uncharacterized protein</fullName>
    </submittedName>
</protein>
<accession>A0A0E0QYP3</accession>
<keyword evidence="3" id="KW-1185">Reference proteome</keyword>
<dbReference type="HOGENOM" id="CLU_2762234_0_0_1"/>
<feature type="compositionally biased region" description="Low complexity" evidence="1">
    <location>
        <begin position="28"/>
        <end position="40"/>
    </location>
</feature>
<feature type="compositionally biased region" description="Gly residues" evidence="1">
    <location>
        <begin position="14"/>
        <end position="27"/>
    </location>
</feature>
<sequence length="70" mass="6687">MWTGRHSLTSMVRGGHGSEVWGGGGSGAPKAGSGHPSLGSGAAAVAAARLARLGHGGGRLLRLSVEAAGA</sequence>
<dbReference type="AlphaFoldDB" id="A0A0E0QYP3"/>
<reference evidence="3" key="1">
    <citation type="submission" date="2013-06" db="EMBL/GenBank/DDBJ databases">
        <authorList>
            <person name="Zhao Q."/>
        </authorList>
    </citation>
    <scope>NUCLEOTIDE SEQUENCE</scope>
    <source>
        <strain evidence="3">cv. W1943</strain>
    </source>
</reference>
<evidence type="ECO:0000256" key="1">
    <source>
        <dbReference type="SAM" id="MobiDB-lite"/>
    </source>
</evidence>
<feature type="compositionally biased region" description="Polar residues" evidence="1">
    <location>
        <begin position="1"/>
        <end position="10"/>
    </location>
</feature>
<dbReference type="Proteomes" id="UP000008022">
    <property type="component" value="Unassembled WGS sequence"/>
</dbReference>
<name>A0A0E0QYP3_ORYRU</name>
<dbReference type="Gramene" id="ORUFI10G09290.1">
    <property type="protein sequence ID" value="ORUFI10G09290.1"/>
    <property type="gene ID" value="ORUFI10G09290"/>
</dbReference>